<dbReference type="GO" id="GO:0003677">
    <property type="term" value="F:DNA binding"/>
    <property type="evidence" value="ECO:0007669"/>
    <property type="project" value="InterPro"/>
</dbReference>
<dbReference type="Pfam" id="PF00580">
    <property type="entry name" value="UvrD-helicase"/>
    <property type="match status" value="1"/>
</dbReference>
<feature type="domain" description="UvrD-like helicase ATP-binding" evidence="5">
    <location>
        <begin position="188"/>
        <end position="239"/>
    </location>
</feature>
<evidence type="ECO:0000313" key="6">
    <source>
        <dbReference type="EMBL" id="NWC83878.1"/>
    </source>
</evidence>
<sequence>MLKINWTSQQLNFHSCEARKIIVIAFAGAAKSTSLIGYAQRYPLKRFLYLAFTRSVADEATQKFPKNVVCLSTHQLAWKTYRKIYQSKLGDNLRLTAVSKALDNNDDWTFVRIVTDTVTNYLCSASGDIDSTHLPAKHMSYIRKQSSTYYERIFTSAEEIWKRMIDPEDRSIPMLHDGYLKLFVLNNPDLSKQYDGVLLDEAQDTNPVGIQLLLLQSTQIIVVGDPHQSIFQFRNAVNALEHEFFEDAVSMYLTTSFRFGPATAHVANLLLSLKGETTKVVGGGPRTQIKTALPADTKKATYINRTVMGVIETALHFSTLGKRIYWVGKIESYQINDIADLYWLSTGQVENIKSSRLTNDYRTFDHYAKVAEDTKDIEMNRALRIVNGYDDLMVKLEQLRKMTVSKEADADVVVTTAHRCKGLEWPYIQLMEDFPDPLDPEMSRDESDAEINLLYVVLTRGMLMTAVNSIVIALMREARRREVAAEKETARLATLQSYA</sequence>
<dbReference type="PANTHER" id="PTHR11070">
    <property type="entry name" value="UVRD / RECB / PCRA DNA HELICASE FAMILY MEMBER"/>
    <property type="match status" value="1"/>
</dbReference>
<protein>
    <submittedName>
        <fullName evidence="6">UvrD-helicase domain-containing protein</fullName>
    </submittedName>
</protein>
<gene>
    <name evidence="6" type="ORF">HX798_26855</name>
</gene>
<name>A0A7Y7ZG96_PSEPU</name>
<dbReference type="EMBL" id="JACARV010000107">
    <property type="protein sequence ID" value="NWC83878.1"/>
    <property type="molecule type" value="Genomic_DNA"/>
</dbReference>
<dbReference type="InterPro" id="IPR014016">
    <property type="entry name" value="UvrD-like_ATP-bd"/>
</dbReference>
<comment type="caution">
    <text evidence="6">The sequence shown here is derived from an EMBL/GenBank/DDBJ whole genome shotgun (WGS) entry which is preliminary data.</text>
</comment>
<evidence type="ECO:0000256" key="1">
    <source>
        <dbReference type="ARBA" id="ARBA00022741"/>
    </source>
</evidence>
<keyword evidence="1" id="KW-0547">Nucleotide-binding</keyword>
<dbReference type="Proteomes" id="UP000542695">
    <property type="component" value="Unassembled WGS sequence"/>
</dbReference>
<evidence type="ECO:0000256" key="2">
    <source>
        <dbReference type="ARBA" id="ARBA00022801"/>
    </source>
</evidence>
<proteinExistence type="predicted"/>
<keyword evidence="2" id="KW-0378">Hydrolase</keyword>
<dbReference type="GO" id="GO:0016787">
    <property type="term" value="F:hydrolase activity"/>
    <property type="evidence" value="ECO:0007669"/>
    <property type="project" value="UniProtKB-KW"/>
</dbReference>
<evidence type="ECO:0000259" key="5">
    <source>
        <dbReference type="Pfam" id="PF00580"/>
    </source>
</evidence>
<accession>A0A7Y7ZG96</accession>
<dbReference type="GO" id="GO:0005524">
    <property type="term" value="F:ATP binding"/>
    <property type="evidence" value="ECO:0007669"/>
    <property type="project" value="UniProtKB-KW"/>
</dbReference>
<dbReference type="SUPFAM" id="SSF52540">
    <property type="entry name" value="P-loop containing nucleoside triphosphate hydrolases"/>
    <property type="match status" value="1"/>
</dbReference>
<dbReference type="GO" id="GO:0043138">
    <property type="term" value="F:3'-5' DNA helicase activity"/>
    <property type="evidence" value="ECO:0007669"/>
    <property type="project" value="TreeGrafter"/>
</dbReference>
<dbReference type="GO" id="GO:0031297">
    <property type="term" value="P:replication fork processing"/>
    <property type="evidence" value="ECO:0007669"/>
    <property type="project" value="TreeGrafter"/>
</dbReference>
<evidence type="ECO:0000256" key="3">
    <source>
        <dbReference type="ARBA" id="ARBA00022806"/>
    </source>
</evidence>
<reference evidence="6 7" key="1">
    <citation type="submission" date="2020-04" db="EMBL/GenBank/DDBJ databases">
        <title>Molecular characterization of pseudomonads from Agaricus bisporus reveal novel blotch 2 pathogens in Western Europe.</title>
        <authorList>
            <person name="Taparia T."/>
            <person name="Krijger M."/>
            <person name="Haynes E."/>
            <person name="Elpinstone J.G."/>
            <person name="Noble R."/>
            <person name="Van Der Wolf J."/>
        </authorList>
    </citation>
    <scope>NUCLEOTIDE SEQUENCE [LARGE SCALE GENOMIC DNA]</scope>
    <source>
        <strain evidence="6 7">P7765</strain>
    </source>
</reference>
<dbReference type="InterPro" id="IPR027417">
    <property type="entry name" value="P-loop_NTPase"/>
</dbReference>
<keyword evidence="4" id="KW-0067">ATP-binding</keyword>
<keyword evidence="3 6" id="KW-0347">Helicase</keyword>
<evidence type="ECO:0000256" key="4">
    <source>
        <dbReference type="ARBA" id="ARBA00022840"/>
    </source>
</evidence>
<evidence type="ECO:0000313" key="7">
    <source>
        <dbReference type="Proteomes" id="UP000542695"/>
    </source>
</evidence>
<dbReference type="InterPro" id="IPR000212">
    <property type="entry name" value="DNA_helicase_UvrD/REP"/>
</dbReference>
<dbReference type="PANTHER" id="PTHR11070:SF30">
    <property type="entry name" value="F-BOX DNA HELICASE 1"/>
    <property type="match status" value="1"/>
</dbReference>
<dbReference type="GO" id="GO:0000724">
    <property type="term" value="P:double-strand break repair via homologous recombination"/>
    <property type="evidence" value="ECO:0007669"/>
    <property type="project" value="TreeGrafter"/>
</dbReference>
<organism evidence="6 7">
    <name type="scientific">Pseudomonas putida</name>
    <name type="common">Arthrobacter siderocapsulatus</name>
    <dbReference type="NCBI Taxonomy" id="303"/>
    <lineage>
        <taxon>Bacteria</taxon>
        <taxon>Pseudomonadati</taxon>
        <taxon>Pseudomonadota</taxon>
        <taxon>Gammaproteobacteria</taxon>
        <taxon>Pseudomonadales</taxon>
        <taxon>Pseudomonadaceae</taxon>
        <taxon>Pseudomonas</taxon>
    </lineage>
</organism>
<dbReference type="AlphaFoldDB" id="A0A7Y7ZG96"/>
<dbReference type="Gene3D" id="3.40.50.300">
    <property type="entry name" value="P-loop containing nucleotide triphosphate hydrolases"/>
    <property type="match status" value="2"/>
</dbReference>
<dbReference type="RefSeq" id="WP_177011238.1">
    <property type="nucleotide sequence ID" value="NZ_JACARV010000107.1"/>
</dbReference>